<keyword evidence="7 8" id="KW-0472">Membrane</keyword>
<gene>
    <name evidence="10" type="ORF">US45_C0014G0005</name>
</gene>
<dbReference type="Gene3D" id="1.20.81.30">
    <property type="entry name" value="Type II secretion system (T2SS), domain F"/>
    <property type="match status" value="2"/>
</dbReference>
<dbReference type="Pfam" id="PF00482">
    <property type="entry name" value="T2SSF"/>
    <property type="match status" value="2"/>
</dbReference>
<comment type="subcellular location">
    <subcellularLocation>
        <location evidence="1">Cell inner membrane</location>
        <topology evidence="1">Multi-pass membrane protein</topology>
    </subcellularLocation>
</comment>
<evidence type="ECO:0000256" key="6">
    <source>
        <dbReference type="ARBA" id="ARBA00022989"/>
    </source>
</evidence>
<dbReference type="AlphaFoldDB" id="A0A0G0GSE5"/>
<comment type="caution">
    <text evidence="10">The sequence shown here is derived from an EMBL/GenBank/DDBJ whole genome shotgun (WGS) entry which is preliminary data.</text>
</comment>
<evidence type="ECO:0000256" key="4">
    <source>
        <dbReference type="ARBA" id="ARBA00022519"/>
    </source>
</evidence>
<dbReference type="GO" id="GO:0005886">
    <property type="term" value="C:plasma membrane"/>
    <property type="evidence" value="ECO:0007669"/>
    <property type="project" value="UniProtKB-SubCell"/>
</dbReference>
<accession>A0A0G0GSE5</accession>
<keyword evidence="3" id="KW-1003">Cell membrane</keyword>
<proteinExistence type="inferred from homology"/>
<dbReference type="InterPro" id="IPR042094">
    <property type="entry name" value="T2SS_GspF_sf"/>
</dbReference>
<organism evidence="10 11">
    <name type="scientific">Candidatus Nomurabacteria bacterium GW2011_GWA1_37_20</name>
    <dbReference type="NCBI Taxonomy" id="1618729"/>
    <lineage>
        <taxon>Bacteria</taxon>
        <taxon>Candidatus Nomuraibacteriota</taxon>
    </lineage>
</organism>
<evidence type="ECO:0000256" key="1">
    <source>
        <dbReference type="ARBA" id="ARBA00004429"/>
    </source>
</evidence>
<feature type="domain" description="Type II secretion system protein GspF" evidence="9">
    <location>
        <begin position="286"/>
        <end position="408"/>
    </location>
</feature>
<dbReference type="PANTHER" id="PTHR30012">
    <property type="entry name" value="GENERAL SECRETION PATHWAY PROTEIN"/>
    <property type="match status" value="1"/>
</dbReference>
<dbReference type="InterPro" id="IPR003004">
    <property type="entry name" value="GspF/PilC"/>
</dbReference>
<keyword evidence="5 8" id="KW-0812">Transmembrane</keyword>
<reference evidence="10 11" key="1">
    <citation type="journal article" date="2015" name="Nature">
        <title>rRNA introns, odd ribosomes, and small enigmatic genomes across a large radiation of phyla.</title>
        <authorList>
            <person name="Brown C.T."/>
            <person name="Hug L.A."/>
            <person name="Thomas B.C."/>
            <person name="Sharon I."/>
            <person name="Castelle C.J."/>
            <person name="Singh A."/>
            <person name="Wilkins M.J."/>
            <person name="Williams K.H."/>
            <person name="Banfield J.F."/>
        </authorList>
    </citation>
    <scope>NUCLEOTIDE SEQUENCE [LARGE SCALE GENOMIC DNA]</scope>
</reference>
<comment type="similarity">
    <text evidence="2">Belongs to the GSP F family.</text>
</comment>
<dbReference type="Proteomes" id="UP000034701">
    <property type="component" value="Unassembled WGS sequence"/>
</dbReference>
<evidence type="ECO:0000256" key="2">
    <source>
        <dbReference type="ARBA" id="ARBA00005745"/>
    </source>
</evidence>
<evidence type="ECO:0000259" key="9">
    <source>
        <dbReference type="Pfam" id="PF00482"/>
    </source>
</evidence>
<name>A0A0G0GSE5_9BACT</name>
<evidence type="ECO:0000256" key="8">
    <source>
        <dbReference type="SAM" id="Phobius"/>
    </source>
</evidence>
<feature type="transmembrane region" description="Helical" evidence="8">
    <location>
        <begin position="224"/>
        <end position="254"/>
    </location>
</feature>
<feature type="transmembrane region" description="Helical" evidence="8">
    <location>
        <begin position="181"/>
        <end position="204"/>
    </location>
</feature>
<keyword evidence="4" id="KW-0997">Cell inner membrane</keyword>
<evidence type="ECO:0000256" key="5">
    <source>
        <dbReference type="ARBA" id="ARBA00022692"/>
    </source>
</evidence>
<feature type="transmembrane region" description="Helical" evidence="8">
    <location>
        <begin position="389"/>
        <end position="413"/>
    </location>
</feature>
<keyword evidence="6 8" id="KW-1133">Transmembrane helix</keyword>
<dbReference type="PANTHER" id="PTHR30012:SF0">
    <property type="entry name" value="TYPE II SECRETION SYSTEM PROTEIN F-RELATED"/>
    <property type="match status" value="1"/>
</dbReference>
<dbReference type="InterPro" id="IPR018076">
    <property type="entry name" value="T2SS_GspF_dom"/>
</dbReference>
<dbReference type="FunFam" id="1.20.81.30:FF:000001">
    <property type="entry name" value="Type II secretion system protein F"/>
    <property type="match status" value="2"/>
</dbReference>
<feature type="domain" description="Type II secretion system protein GspF" evidence="9">
    <location>
        <begin position="83"/>
        <end position="205"/>
    </location>
</feature>
<dbReference type="PRINTS" id="PR00812">
    <property type="entry name" value="BCTERIALGSPF"/>
</dbReference>
<evidence type="ECO:0000256" key="3">
    <source>
        <dbReference type="ARBA" id="ARBA00022475"/>
    </source>
</evidence>
<evidence type="ECO:0000313" key="10">
    <source>
        <dbReference type="EMBL" id="KKQ32962.1"/>
    </source>
</evidence>
<evidence type="ECO:0000313" key="11">
    <source>
        <dbReference type="Proteomes" id="UP000034701"/>
    </source>
</evidence>
<evidence type="ECO:0000256" key="7">
    <source>
        <dbReference type="ARBA" id="ARBA00023136"/>
    </source>
</evidence>
<dbReference type="EMBL" id="LBTA01000014">
    <property type="protein sequence ID" value="KKQ32962.1"/>
    <property type="molecule type" value="Genomic_DNA"/>
</dbReference>
<protein>
    <submittedName>
        <fullName evidence="10">Type II secretion system protein</fullName>
    </submittedName>
</protein>
<sequence>MLKKSFVNHKNNMFFSYKAKSKEGEIVEGVVYAEDRLTLARDLRSHGNIPLSINEKSESFLNKILAFTNIFSKVSTSQKIILTRNLSGMLKAGLSLYRALSVLKKQTKNSKLSDILMSLSSDINAGESLSFGLLKFPNVFSTLFVSMTKAGEESGNLASALSDIGINLEKSHSLTKKIKGALIYPGVIIFAMIVIGVLMFAFVVPTLADTFKELGVVLPPTTRILIFLGNFFSNNLILTFVIVIGIALGLYLFFRAKFMARYIDYIIVKIPVIGGLAKELNTARTARAMSSLLSSGVSIMRAIEITEDVVQNIYYKKVLNEAKTAIEKGAPFSKVFEQNANLYPVMMSEMIQVGEETGKLSDMLLQIALFYEEEIENKTKNLSTIIEPFLMIIIGAGVGFFAISMISPLYSILGSID</sequence>